<dbReference type="SUPFAM" id="SSF57756">
    <property type="entry name" value="Retrovirus zinc finger-like domains"/>
    <property type="match status" value="1"/>
</dbReference>
<organism evidence="4 5">
    <name type="scientific">Sinanodonta woodiana</name>
    <name type="common">Chinese pond mussel</name>
    <name type="synonym">Anodonta woodiana</name>
    <dbReference type="NCBI Taxonomy" id="1069815"/>
    <lineage>
        <taxon>Eukaryota</taxon>
        <taxon>Metazoa</taxon>
        <taxon>Spiralia</taxon>
        <taxon>Lophotrochozoa</taxon>
        <taxon>Mollusca</taxon>
        <taxon>Bivalvia</taxon>
        <taxon>Autobranchia</taxon>
        <taxon>Heteroconchia</taxon>
        <taxon>Palaeoheterodonta</taxon>
        <taxon>Unionida</taxon>
        <taxon>Unionoidea</taxon>
        <taxon>Unionidae</taxon>
        <taxon>Unioninae</taxon>
        <taxon>Sinanodonta</taxon>
    </lineage>
</organism>
<keyword evidence="1" id="KW-0479">Metal-binding</keyword>
<keyword evidence="1" id="KW-0862">Zinc</keyword>
<dbReference type="AlphaFoldDB" id="A0ABD3VIX7"/>
<evidence type="ECO:0000256" key="2">
    <source>
        <dbReference type="SAM" id="MobiDB-lite"/>
    </source>
</evidence>
<dbReference type="PROSITE" id="PS50158">
    <property type="entry name" value="ZF_CCHC"/>
    <property type="match status" value="1"/>
</dbReference>
<evidence type="ECO:0000259" key="3">
    <source>
        <dbReference type="PROSITE" id="PS50158"/>
    </source>
</evidence>
<protein>
    <recommendedName>
        <fullName evidence="3">CCHC-type domain-containing protein</fullName>
    </recommendedName>
</protein>
<feature type="domain" description="CCHC-type" evidence="3">
    <location>
        <begin position="168"/>
        <end position="183"/>
    </location>
</feature>
<accession>A0ABD3VIX7</accession>
<keyword evidence="1" id="KW-0863">Zinc-finger</keyword>
<name>A0ABD3VIX7_SINWO</name>
<evidence type="ECO:0000256" key="1">
    <source>
        <dbReference type="PROSITE-ProRule" id="PRU00047"/>
    </source>
</evidence>
<gene>
    <name evidence="4" type="ORF">ACJMK2_007568</name>
</gene>
<dbReference type="Proteomes" id="UP001634394">
    <property type="component" value="Unassembled WGS sequence"/>
</dbReference>
<dbReference type="InterPro" id="IPR001878">
    <property type="entry name" value="Znf_CCHC"/>
</dbReference>
<sequence>MFRHFDIDLSPFLDNSIYERTLRIEGRISRDEALKRLTNAGISSKDISGLYREGENSPWNAVLHSREQAGNVNVEGIKYLAKMILDLRVHWLPLYINDDIIKEVLSPFGHVIDVTRDTTILDKDTITLNGTRLVKLQTTEFDSRHIPHIVSLGQCGMLITMKGRPPICLKCRKSGHLRKDCPEKAASYASVAHNRRSPATQPIITVPEVPAAPAPQATDPIEPQTSGASVPHSPQAELIDPPEITKEEIDIIVGEPDSDETTLTEGCEKRTELFDVDTLEWTEIRRKKKLKSAATEDDNFMDTSGPKV</sequence>
<feature type="region of interest" description="Disordered" evidence="2">
    <location>
        <begin position="211"/>
        <end position="243"/>
    </location>
</feature>
<dbReference type="GO" id="GO:0008270">
    <property type="term" value="F:zinc ion binding"/>
    <property type="evidence" value="ECO:0007669"/>
    <property type="project" value="UniProtKB-KW"/>
</dbReference>
<dbReference type="InterPro" id="IPR036875">
    <property type="entry name" value="Znf_CCHC_sf"/>
</dbReference>
<evidence type="ECO:0000313" key="5">
    <source>
        <dbReference type="Proteomes" id="UP001634394"/>
    </source>
</evidence>
<feature type="region of interest" description="Disordered" evidence="2">
    <location>
        <begin position="288"/>
        <end position="308"/>
    </location>
</feature>
<keyword evidence="5" id="KW-1185">Reference proteome</keyword>
<dbReference type="SMART" id="SM00343">
    <property type="entry name" value="ZnF_C2HC"/>
    <property type="match status" value="1"/>
</dbReference>
<dbReference type="EMBL" id="JBJQND010000011">
    <property type="protein sequence ID" value="KAL3861539.1"/>
    <property type="molecule type" value="Genomic_DNA"/>
</dbReference>
<reference evidence="4 5" key="1">
    <citation type="submission" date="2024-11" db="EMBL/GenBank/DDBJ databases">
        <title>Chromosome-level genome assembly of the freshwater bivalve Anodonta woodiana.</title>
        <authorList>
            <person name="Chen X."/>
        </authorList>
    </citation>
    <scope>NUCLEOTIDE SEQUENCE [LARGE SCALE GENOMIC DNA]</scope>
    <source>
        <strain evidence="4">MN2024</strain>
        <tissue evidence="4">Gills</tissue>
    </source>
</reference>
<comment type="caution">
    <text evidence="4">The sequence shown here is derived from an EMBL/GenBank/DDBJ whole genome shotgun (WGS) entry which is preliminary data.</text>
</comment>
<proteinExistence type="predicted"/>
<evidence type="ECO:0000313" key="4">
    <source>
        <dbReference type="EMBL" id="KAL3861539.1"/>
    </source>
</evidence>